<dbReference type="PANTHER" id="PTHR37952:SF2">
    <property type="entry name" value="PROTEIN CREA"/>
    <property type="match status" value="1"/>
</dbReference>
<keyword evidence="2" id="KW-1185">Reference proteome</keyword>
<dbReference type="Proteomes" id="UP000321523">
    <property type="component" value="Unassembled WGS sequence"/>
</dbReference>
<reference evidence="1 2" key="1">
    <citation type="submission" date="2019-07" db="EMBL/GenBank/DDBJ databases">
        <title>Whole genome shotgun sequence of Skermanella aerolata NBRC 106429.</title>
        <authorList>
            <person name="Hosoyama A."/>
            <person name="Uohara A."/>
            <person name="Ohji S."/>
            <person name="Ichikawa N."/>
        </authorList>
    </citation>
    <scope>NUCLEOTIDE SEQUENCE [LARGE SCALE GENOMIC DNA]</scope>
    <source>
        <strain evidence="1 2">NBRC 106429</strain>
    </source>
</reference>
<dbReference type="PIRSF" id="PIRSF003174">
    <property type="entry name" value="CreA"/>
    <property type="match status" value="1"/>
</dbReference>
<dbReference type="AlphaFoldDB" id="A0A512E0K6"/>
<name>A0A512E0K6_9PROT</name>
<dbReference type="InterPro" id="IPR010292">
    <property type="entry name" value="Uncharacterised_CreA"/>
</dbReference>
<dbReference type="Pfam" id="PF05981">
    <property type="entry name" value="CreA"/>
    <property type="match status" value="1"/>
</dbReference>
<dbReference type="EMBL" id="BJYZ01000038">
    <property type="protein sequence ID" value="GEO42273.1"/>
    <property type="molecule type" value="Genomic_DNA"/>
</dbReference>
<evidence type="ECO:0000313" key="1">
    <source>
        <dbReference type="EMBL" id="GEO42273.1"/>
    </source>
</evidence>
<dbReference type="GO" id="GO:0005829">
    <property type="term" value="C:cytosol"/>
    <property type="evidence" value="ECO:0007669"/>
    <property type="project" value="TreeGrafter"/>
</dbReference>
<organism evidence="1 2">
    <name type="scientific">Skermanella aerolata</name>
    <dbReference type="NCBI Taxonomy" id="393310"/>
    <lineage>
        <taxon>Bacteria</taxon>
        <taxon>Pseudomonadati</taxon>
        <taxon>Pseudomonadota</taxon>
        <taxon>Alphaproteobacteria</taxon>
        <taxon>Rhodospirillales</taxon>
        <taxon>Azospirillaceae</taxon>
        <taxon>Skermanella</taxon>
    </lineage>
</organism>
<sequence length="121" mass="13329">MLGANHRVCVEAFDDPKIPGVACHLSQARTGGVSGSLGLAEDPSRFSIACRQVGPITLPDKLKDNEEVFTADTSILFKETRVVRMFDRKRNTLVYLSYSTKMVDGSPMNAVSSVPIMPWRQ</sequence>
<comment type="caution">
    <text evidence="1">The sequence shown here is derived from an EMBL/GenBank/DDBJ whole genome shotgun (WGS) entry which is preliminary data.</text>
</comment>
<proteinExistence type="predicted"/>
<evidence type="ECO:0008006" key="3">
    <source>
        <dbReference type="Google" id="ProtNLM"/>
    </source>
</evidence>
<evidence type="ECO:0000313" key="2">
    <source>
        <dbReference type="Proteomes" id="UP000321523"/>
    </source>
</evidence>
<accession>A0A512E0K6</accession>
<gene>
    <name evidence="1" type="ORF">SAE02_64210</name>
</gene>
<dbReference type="PANTHER" id="PTHR37952">
    <property type="match status" value="1"/>
</dbReference>
<protein>
    <recommendedName>
        <fullName evidence="3">Protein CreA</fullName>
    </recommendedName>
</protein>